<dbReference type="EMBL" id="VVIW01000026">
    <property type="protein sequence ID" value="NHZ44069.1"/>
    <property type="molecule type" value="Genomic_DNA"/>
</dbReference>
<evidence type="ECO:0000256" key="1">
    <source>
        <dbReference type="SAM" id="Phobius"/>
    </source>
</evidence>
<feature type="transmembrane region" description="Helical" evidence="1">
    <location>
        <begin position="66"/>
        <end position="84"/>
    </location>
</feature>
<evidence type="ECO:0000313" key="2">
    <source>
        <dbReference type="EMBL" id="NHZ44069.1"/>
    </source>
</evidence>
<accession>A0ABX0MA62</accession>
<reference evidence="2 3" key="1">
    <citation type="submission" date="2019-09" db="EMBL/GenBank/DDBJ databases">
        <title>Taxonomy of Antarctic Massilia spp.: description of Massilia rubra sp. nov., Massilia aquatica sp. nov., Massilia mucilaginosa sp. nov., Massilia frigida sp. nov. isolated from streams, lakes and regoliths.</title>
        <authorList>
            <person name="Holochova P."/>
            <person name="Sedlacek I."/>
            <person name="Kralova S."/>
            <person name="Maslanova I."/>
            <person name="Busse H.-J."/>
            <person name="Stankova E."/>
            <person name="Vrbovska V."/>
            <person name="Kovarovic V."/>
            <person name="Bartak M."/>
            <person name="Svec P."/>
            <person name="Pantucek R."/>
        </authorList>
    </citation>
    <scope>NUCLEOTIDE SEQUENCE [LARGE SCALE GENOMIC DNA]</scope>
    <source>
        <strain evidence="2 3">CCM 8693</strain>
    </source>
</reference>
<sequence>MGFILGSGHMPYWARPSGNHGFAALLFATVGRTPAGWLALILGITFAIAGIWHARCEIKLHRRLDMVLRSLLLAALGIAFVWPLL</sequence>
<comment type="caution">
    <text evidence="2">The sequence shown here is derived from an EMBL/GenBank/DDBJ whole genome shotgun (WGS) entry which is preliminary data.</text>
</comment>
<organism evidence="2 3">
    <name type="scientific">Massilia aquatica</name>
    <dbReference type="NCBI Taxonomy" id="2609000"/>
    <lineage>
        <taxon>Bacteria</taxon>
        <taxon>Pseudomonadati</taxon>
        <taxon>Pseudomonadota</taxon>
        <taxon>Betaproteobacteria</taxon>
        <taxon>Burkholderiales</taxon>
        <taxon>Oxalobacteraceae</taxon>
        <taxon>Telluria group</taxon>
        <taxon>Massilia</taxon>
    </lineage>
</organism>
<proteinExistence type="predicted"/>
<evidence type="ECO:0000313" key="3">
    <source>
        <dbReference type="Proteomes" id="UP000819052"/>
    </source>
</evidence>
<dbReference type="Proteomes" id="UP000819052">
    <property type="component" value="Unassembled WGS sequence"/>
</dbReference>
<keyword evidence="1" id="KW-0472">Membrane</keyword>
<keyword evidence="1" id="KW-1133">Transmembrane helix</keyword>
<name>A0ABX0MA62_9BURK</name>
<gene>
    <name evidence="2" type="ORF">F1609_28465</name>
</gene>
<keyword evidence="3" id="KW-1185">Reference proteome</keyword>
<feature type="transmembrane region" description="Helical" evidence="1">
    <location>
        <begin position="35"/>
        <end position="54"/>
    </location>
</feature>
<keyword evidence="1" id="KW-0812">Transmembrane</keyword>
<protein>
    <submittedName>
        <fullName evidence="2">Uncharacterized protein</fullName>
    </submittedName>
</protein>